<organism evidence="10 11">
    <name type="scientific">Francisella hispaniensis FSC454</name>
    <dbReference type="NCBI Taxonomy" id="1088883"/>
    <lineage>
        <taxon>Bacteria</taxon>
        <taxon>Pseudomonadati</taxon>
        <taxon>Pseudomonadota</taxon>
        <taxon>Gammaproteobacteria</taxon>
        <taxon>Thiotrichales</taxon>
        <taxon>Francisellaceae</taxon>
        <taxon>Francisella</taxon>
    </lineage>
</organism>
<dbReference type="CDD" id="cd00383">
    <property type="entry name" value="trans_reg_C"/>
    <property type="match status" value="1"/>
</dbReference>
<protein>
    <recommendedName>
        <fullName evidence="12">DNA-binding response regulator</fullName>
    </recommendedName>
</protein>
<dbReference type="GO" id="GO:0006355">
    <property type="term" value="P:regulation of DNA-templated transcription"/>
    <property type="evidence" value="ECO:0007669"/>
    <property type="project" value="InterPro"/>
</dbReference>
<evidence type="ECO:0000259" key="9">
    <source>
        <dbReference type="PROSITE" id="PS51755"/>
    </source>
</evidence>
<evidence type="ECO:0000256" key="2">
    <source>
        <dbReference type="ARBA" id="ARBA00023012"/>
    </source>
</evidence>
<dbReference type="InterPro" id="IPR001789">
    <property type="entry name" value="Sig_transdc_resp-reg_receiver"/>
</dbReference>
<dbReference type="PANTHER" id="PTHR48111">
    <property type="entry name" value="REGULATOR OF RPOS"/>
    <property type="match status" value="1"/>
</dbReference>
<dbReference type="Pfam" id="PF00486">
    <property type="entry name" value="Trans_reg_C"/>
    <property type="match status" value="1"/>
</dbReference>
<keyword evidence="3" id="KW-0805">Transcription regulation</keyword>
<name>A0AAC9NQ91_9GAMM</name>
<sequence>MIAYNSRILIGLRDFVLEEELKMLFIEDEYQCDFVETANHMIDKVCSKYNLIILDSSLESNSDQLEQLSLLDITKIIRTDYNIPIIILSNTNKDLDKIAALQVGADDYFTKPLNYMEVFLKSKNIIKRVVTITENPLKLYKFSNWLLNCNKMILENINSGEIVNLTTHLYKILICFIENRGMILTRELLMEKINPDKYDIYDRSIDVQIGRLRKILEFDIRNPQIIKTKRGAGYMFDSNIQKI</sequence>
<evidence type="ECO:0000313" key="11">
    <source>
        <dbReference type="Proteomes" id="UP000182459"/>
    </source>
</evidence>
<dbReference type="SMART" id="SM00862">
    <property type="entry name" value="Trans_reg_C"/>
    <property type="match status" value="1"/>
</dbReference>
<dbReference type="GO" id="GO:0005829">
    <property type="term" value="C:cytosol"/>
    <property type="evidence" value="ECO:0007669"/>
    <property type="project" value="TreeGrafter"/>
</dbReference>
<dbReference type="SMART" id="SM00448">
    <property type="entry name" value="REC"/>
    <property type="match status" value="1"/>
</dbReference>
<evidence type="ECO:0008006" key="12">
    <source>
        <dbReference type="Google" id="ProtNLM"/>
    </source>
</evidence>
<evidence type="ECO:0000256" key="3">
    <source>
        <dbReference type="ARBA" id="ARBA00023015"/>
    </source>
</evidence>
<dbReference type="Pfam" id="PF00072">
    <property type="entry name" value="Response_reg"/>
    <property type="match status" value="1"/>
</dbReference>
<keyword evidence="5" id="KW-0804">Transcription</keyword>
<dbReference type="GO" id="GO:0000156">
    <property type="term" value="F:phosphorelay response regulator activity"/>
    <property type="evidence" value="ECO:0007669"/>
    <property type="project" value="TreeGrafter"/>
</dbReference>
<dbReference type="SUPFAM" id="SSF52172">
    <property type="entry name" value="CheY-like"/>
    <property type="match status" value="1"/>
</dbReference>
<dbReference type="InterPro" id="IPR039420">
    <property type="entry name" value="WalR-like"/>
</dbReference>
<dbReference type="GO" id="GO:0000976">
    <property type="term" value="F:transcription cis-regulatory region binding"/>
    <property type="evidence" value="ECO:0007669"/>
    <property type="project" value="TreeGrafter"/>
</dbReference>
<dbReference type="InterPro" id="IPR016032">
    <property type="entry name" value="Sig_transdc_resp-reg_C-effctor"/>
</dbReference>
<evidence type="ECO:0000256" key="5">
    <source>
        <dbReference type="ARBA" id="ARBA00023163"/>
    </source>
</evidence>
<keyword evidence="2" id="KW-0902">Two-component regulatory system</keyword>
<dbReference type="PROSITE" id="PS50110">
    <property type="entry name" value="RESPONSE_REGULATORY"/>
    <property type="match status" value="1"/>
</dbReference>
<feature type="domain" description="Response regulatory" evidence="8">
    <location>
        <begin position="7"/>
        <end position="126"/>
    </location>
</feature>
<dbReference type="GO" id="GO:0032993">
    <property type="term" value="C:protein-DNA complex"/>
    <property type="evidence" value="ECO:0007669"/>
    <property type="project" value="TreeGrafter"/>
</dbReference>
<dbReference type="Gene3D" id="3.40.50.2300">
    <property type="match status" value="1"/>
</dbReference>
<dbReference type="PANTHER" id="PTHR48111:SF4">
    <property type="entry name" value="DNA-BINDING DUAL TRANSCRIPTIONAL REGULATOR OMPR"/>
    <property type="match status" value="1"/>
</dbReference>
<keyword evidence="1 6" id="KW-0597">Phosphoprotein</keyword>
<evidence type="ECO:0000313" key="10">
    <source>
        <dbReference type="EMBL" id="APD51344.1"/>
    </source>
</evidence>
<evidence type="ECO:0000256" key="4">
    <source>
        <dbReference type="ARBA" id="ARBA00023125"/>
    </source>
</evidence>
<dbReference type="Proteomes" id="UP000182459">
    <property type="component" value="Plasmid pFSC454"/>
</dbReference>
<evidence type="ECO:0000256" key="7">
    <source>
        <dbReference type="PROSITE-ProRule" id="PRU01091"/>
    </source>
</evidence>
<keyword evidence="10" id="KW-0614">Plasmid</keyword>
<dbReference type="InterPro" id="IPR036388">
    <property type="entry name" value="WH-like_DNA-bd_sf"/>
</dbReference>
<dbReference type="InterPro" id="IPR011006">
    <property type="entry name" value="CheY-like_superfamily"/>
</dbReference>
<dbReference type="Gene3D" id="1.10.10.10">
    <property type="entry name" value="Winged helix-like DNA-binding domain superfamily/Winged helix DNA-binding domain"/>
    <property type="match status" value="1"/>
</dbReference>
<dbReference type="InterPro" id="IPR001867">
    <property type="entry name" value="OmpR/PhoB-type_DNA-bd"/>
</dbReference>
<feature type="DNA-binding region" description="OmpR/PhoB-type" evidence="7">
    <location>
        <begin position="137"/>
        <end position="238"/>
    </location>
</feature>
<feature type="domain" description="OmpR/PhoB-type" evidence="9">
    <location>
        <begin position="137"/>
        <end position="238"/>
    </location>
</feature>
<dbReference type="RefSeq" id="WP_071794853.1">
    <property type="nucleotide sequence ID" value="NZ_CP018094.1"/>
</dbReference>
<reference evidence="10 11" key="1">
    <citation type="submission" date="2016-11" db="EMBL/GenBank/DDBJ databases">
        <authorList>
            <person name="Hagglund E."/>
            <person name="Bystrom M."/>
            <person name="Naslund J."/>
            <person name="Stenberg P."/>
            <person name="Sjodin A."/>
        </authorList>
    </citation>
    <scope>NUCLEOTIDE SEQUENCE [LARGE SCALE GENOMIC DNA]</scope>
    <source>
        <strain evidence="10 11">CCUG 58020</strain>
        <plasmid evidence="10 11">pFSC454</plasmid>
    </source>
</reference>
<gene>
    <name evidence="10" type="ORF">FSC454_09380</name>
</gene>
<dbReference type="KEGG" id="fhi:FSC454_09380"/>
<feature type="modified residue" description="4-aspartylphosphate" evidence="6">
    <location>
        <position position="55"/>
    </location>
</feature>
<dbReference type="PROSITE" id="PS51755">
    <property type="entry name" value="OMPR_PHOB"/>
    <property type="match status" value="1"/>
</dbReference>
<keyword evidence="11" id="KW-1185">Reference proteome</keyword>
<dbReference type="EMBL" id="CP018094">
    <property type="protein sequence ID" value="APD51344.1"/>
    <property type="molecule type" value="Genomic_DNA"/>
</dbReference>
<geneLocation type="plasmid" evidence="10 11">
    <name>pFSC454</name>
</geneLocation>
<evidence type="ECO:0000259" key="8">
    <source>
        <dbReference type="PROSITE" id="PS50110"/>
    </source>
</evidence>
<accession>A0AAC9NQ91</accession>
<proteinExistence type="predicted"/>
<dbReference type="SUPFAM" id="SSF46894">
    <property type="entry name" value="C-terminal effector domain of the bipartite response regulators"/>
    <property type="match status" value="1"/>
</dbReference>
<keyword evidence="4 7" id="KW-0238">DNA-binding</keyword>
<evidence type="ECO:0000256" key="6">
    <source>
        <dbReference type="PROSITE-ProRule" id="PRU00169"/>
    </source>
</evidence>
<dbReference type="AlphaFoldDB" id="A0AAC9NQ91"/>
<evidence type="ECO:0000256" key="1">
    <source>
        <dbReference type="ARBA" id="ARBA00022553"/>
    </source>
</evidence>